<dbReference type="InterPro" id="IPR029030">
    <property type="entry name" value="Caspase-like_dom_sf"/>
</dbReference>
<dbReference type="AlphaFoldDB" id="A0A939P6T7"/>
<evidence type="ECO:0000259" key="1">
    <source>
        <dbReference type="Pfam" id="PF00656"/>
    </source>
</evidence>
<accession>A0A939P6T7</accession>
<dbReference type="EMBL" id="JAGEOJ010000002">
    <property type="protein sequence ID" value="MBO2446525.1"/>
    <property type="molecule type" value="Genomic_DNA"/>
</dbReference>
<reference evidence="2" key="1">
    <citation type="submission" date="2021-03" db="EMBL/GenBank/DDBJ databases">
        <authorList>
            <person name="Kanchanasin P."/>
            <person name="Saeng-In P."/>
            <person name="Phongsopitanun W."/>
            <person name="Yuki M."/>
            <person name="Kudo T."/>
            <person name="Ohkuma M."/>
            <person name="Tanasupawat S."/>
        </authorList>
    </citation>
    <scope>NUCLEOTIDE SEQUENCE</scope>
    <source>
        <strain evidence="2">GKU 128</strain>
    </source>
</reference>
<dbReference type="Gene3D" id="3.40.50.1460">
    <property type="match status" value="1"/>
</dbReference>
<keyword evidence="3" id="KW-1185">Reference proteome</keyword>
<dbReference type="Gene3D" id="1.25.40.10">
    <property type="entry name" value="Tetratricopeptide repeat domain"/>
    <property type="match status" value="1"/>
</dbReference>
<dbReference type="PROSITE" id="PS00018">
    <property type="entry name" value="EF_HAND_1"/>
    <property type="match status" value="1"/>
</dbReference>
<feature type="domain" description="Peptidase C14 caspase" evidence="1">
    <location>
        <begin position="4"/>
        <end position="238"/>
    </location>
</feature>
<dbReference type="SUPFAM" id="SSF48452">
    <property type="entry name" value="TPR-like"/>
    <property type="match status" value="1"/>
</dbReference>
<dbReference type="GO" id="GO:0004197">
    <property type="term" value="F:cysteine-type endopeptidase activity"/>
    <property type="evidence" value="ECO:0007669"/>
    <property type="project" value="InterPro"/>
</dbReference>
<dbReference type="InterPro" id="IPR052039">
    <property type="entry name" value="Caspase-related_regulators"/>
</dbReference>
<dbReference type="Pfam" id="PF00656">
    <property type="entry name" value="Peptidase_C14"/>
    <property type="match status" value="1"/>
</dbReference>
<dbReference type="InterPro" id="IPR011990">
    <property type="entry name" value="TPR-like_helical_dom_sf"/>
</dbReference>
<name>A0A939P6T7_9ACTN</name>
<sequence>MAGRRRALLVAVDAYEDERLPALKAPVKDAHALAEVLADESLGGFEVEILADATSHAITEKVEEVLADSRSDDVVLLHFGCHGLKDDGGGLYLAAHNTVPKRLLSTGVDSAAITRMMRMSDAGSVILLLDCCFGGAFARGMLARAAPSDLDLATRVDGTLSGGRGLAVLTASSAMEWTFEKDGAAHRGEPSSSFFTRALVEGIASGEADRDEDGRISLQELYDYVRDRVRIESPTQTPRKWEFDVQGDLYIARSPRRRVAPGELPGEVTKLLDSRDARVREIGIKDLGQLAAGEDLSLALTARRMLEELADDDSRRASQAATKELDDTRIQLPSTSVDLGLLRPGAAVTPAVVELGGPPLARLSTVRADEGIRAWIDGDRLVVTAVPSEPGAVEGTVALTGPAGDVSVAVKSWVLPDPLPLLDDALALAERIVGNPLGELAVRLGVGWLATQAGDQERAAAAFERAPDLLRVIGSGHYRAMAAAGYTLLRKLMGDGAGAPDLPDWIREPPEPSRGSPELWDLVTALVVDWVALLLGERDTVHDITVNASKLVVLVSDDPWTRATCLSGVAWIAASAGHDEQARTLLHEAESVELEENEREAVRLLIAWVWIRLSDLDQALRLIALAEESIAVEARSGDGYFHAVMGWLAVCAGDSSRARELFDKALANSEGADAETGFKDRAKLRLITAGLAAHVGHGGQALTGAEVAEEEVPSDTAPYVGPMVSVGAALVAHMAGYLDTYGQWLEKASDAVDSVSDREDRSVVRFALEWVRGLERPGSMSALVEAAAELIGAVTRDEPGTIALLALAWIGAQWGAGEQAREILDELEDDLAGDDFMEVCVLVAFGWVAAQAGERERALALINEVVEAVRSDDDEPFLRATALAGLASINLIGHHDRSTMVRDLVGVLVPDGPRTDRTETILRVWTDLCGMLLPQPRK</sequence>
<dbReference type="SUPFAM" id="SSF52129">
    <property type="entry name" value="Caspase-like"/>
    <property type="match status" value="1"/>
</dbReference>
<dbReference type="GO" id="GO:0006508">
    <property type="term" value="P:proteolysis"/>
    <property type="evidence" value="ECO:0007669"/>
    <property type="project" value="InterPro"/>
</dbReference>
<organism evidence="2 3">
    <name type="scientific">Actinomadura barringtoniae</name>
    <dbReference type="NCBI Taxonomy" id="1427535"/>
    <lineage>
        <taxon>Bacteria</taxon>
        <taxon>Bacillati</taxon>
        <taxon>Actinomycetota</taxon>
        <taxon>Actinomycetes</taxon>
        <taxon>Streptosporangiales</taxon>
        <taxon>Thermomonosporaceae</taxon>
        <taxon>Actinomadura</taxon>
    </lineage>
</organism>
<dbReference type="RefSeq" id="WP_208254122.1">
    <property type="nucleotide sequence ID" value="NZ_JAGEOJ010000002.1"/>
</dbReference>
<dbReference type="NCBIfam" id="NF047832">
    <property type="entry name" value="caspase_w_EACC1"/>
    <property type="match status" value="1"/>
</dbReference>
<proteinExistence type="predicted"/>
<gene>
    <name evidence="2" type="ORF">J4573_05450</name>
</gene>
<protein>
    <submittedName>
        <fullName evidence="2">Caspase family protein</fullName>
    </submittedName>
</protein>
<comment type="caution">
    <text evidence="2">The sequence shown here is derived from an EMBL/GenBank/DDBJ whole genome shotgun (WGS) entry which is preliminary data.</text>
</comment>
<dbReference type="InterPro" id="IPR011600">
    <property type="entry name" value="Pept_C14_caspase"/>
</dbReference>
<dbReference type="PANTHER" id="PTHR22576:SF37">
    <property type="entry name" value="MUCOSA-ASSOCIATED LYMPHOID TISSUE LYMPHOMA TRANSLOCATION PROTEIN 1"/>
    <property type="match status" value="1"/>
</dbReference>
<dbReference type="Proteomes" id="UP000669179">
    <property type="component" value="Unassembled WGS sequence"/>
</dbReference>
<evidence type="ECO:0000313" key="2">
    <source>
        <dbReference type="EMBL" id="MBO2446525.1"/>
    </source>
</evidence>
<dbReference type="PANTHER" id="PTHR22576">
    <property type="entry name" value="MUCOSA ASSOCIATED LYMPHOID TISSUE LYMPHOMA TRANSLOCATION PROTEIN 1/PARACASPASE"/>
    <property type="match status" value="1"/>
</dbReference>
<evidence type="ECO:0000313" key="3">
    <source>
        <dbReference type="Proteomes" id="UP000669179"/>
    </source>
</evidence>
<dbReference type="InterPro" id="IPR018247">
    <property type="entry name" value="EF_Hand_1_Ca_BS"/>
</dbReference>